<evidence type="ECO:0000313" key="10">
    <source>
        <dbReference type="Proteomes" id="UP000218890"/>
    </source>
</evidence>
<dbReference type="Gene3D" id="1.50.10.10">
    <property type="match status" value="1"/>
</dbReference>
<dbReference type="PANTHER" id="PTHR11051:SF8">
    <property type="entry name" value="PROTEIN-GLUCOSYLGALACTOSYLHYDROXYLYSINE GLUCOSIDASE"/>
    <property type="match status" value="1"/>
</dbReference>
<evidence type="ECO:0000259" key="6">
    <source>
        <dbReference type="Pfam" id="PF03632"/>
    </source>
</evidence>
<keyword evidence="2" id="KW-0328">Glycosyltransferase</keyword>
<dbReference type="FunFam" id="1.50.10.10:FF:000053">
    <property type="entry name" value="Putative glycosyl hydrolase"/>
    <property type="match status" value="1"/>
</dbReference>
<dbReference type="Gene3D" id="2.60.420.10">
    <property type="entry name" value="Maltose phosphorylase, domain 3"/>
    <property type="match status" value="1"/>
</dbReference>
<dbReference type="GO" id="GO:0016757">
    <property type="term" value="F:glycosyltransferase activity"/>
    <property type="evidence" value="ECO:0007669"/>
    <property type="project" value="UniProtKB-KW"/>
</dbReference>
<dbReference type="Proteomes" id="UP000218890">
    <property type="component" value="Chromosome"/>
</dbReference>
<protein>
    <submittedName>
        <fullName evidence="9">Trehalose-6-phosphate phosphatase</fullName>
    </submittedName>
</protein>
<reference evidence="9" key="1">
    <citation type="submission" date="2016-02" db="EMBL/GenBank/DDBJ databases">
        <title>Halorhodospira halochloris DSM-1059 complete genome, version 2.</title>
        <authorList>
            <person name="Tsukatani Y."/>
        </authorList>
    </citation>
    <scope>NUCLEOTIDE SEQUENCE</scope>
    <source>
        <strain evidence="9">DSM 1059</strain>
    </source>
</reference>
<dbReference type="InterPro" id="IPR012341">
    <property type="entry name" value="6hp_glycosidase-like_sf"/>
</dbReference>
<comment type="similarity">
    <text evidence="1">Belongs to the glycosyl hydrolase 65 family.</text>
</comment>
<feature type="binding site" evidence="5">
    <location>
        <begin position="625"/>
        <end position="626"/>
    </location>
    <ligand>
        <name>substrate</name>
    </ligand>
</feature>
<feature type="domain" description="Glycoside hydrolase family 65 C-terminal" evidence="7">
    <location>
        <begin position="734"/>
        <end position="797"/>
    </location>
</feature>
<evidence type="ECO:0000256" key="3">
    <source>
        <dbReference type="ARBA" id="ARBA00022679"/>
    </source>
</evidence>
<dbReference type="InterPro" id="IPR005195">
    <property type="entry name" value="Glyco_hydro_65_M"/>
</dbReference>
<dbReference type="InterPro" id="IPR017045">
    <property type="entry name" value="Malt_Pase/Glycosyl_Hdrlase"/>
</dbReference>
<dbReference type="Gene3D" id="2.70.98.40">
    <property type="entry name" value="Glycoside hydrolase, family 65, N-terminal domain"/>
    <property type="match status" value="1"/>
</dbReference>
<keyword evidence="3" id="KW-0808">Transferase</keyword>
<feature type="active site" description="Proton donor" evidence="4">
    <location>
        <position position="504"/>
    </location>
</feature>
<dbReference type="AlphaFoldDB" id="A0A0X8X676"/>
<evidence type="ECO:0000256" key="4">
    <source>
        <dbReference type="PIRSR" id="PIRSR036289-50"/>
    </source>
</evidence>
<dbReference type="InterPro" id="IPR005196">
    <property type="entry name" value="Glyco_hydro_65_N"/>
</dbReference>
<feature type="domain" description="Glycoside hydrolase family 65 central catalytic" evidence="6">
    <location>
        <begin position="328"/>
        <end position="724"/>
    </location>
</feature>
<dbReference type="GO" id="GO:0030246">
    <property type="term" value="F:carbohydrate binding"/>
    <property type="evidence" value="ECO:0007669"/>
    <property type="project" value="InterPro"/>
</dbReference>
<feature type="domain" description="Glycoside hydrolase family 65 N-terminal" evidence="8">
    <location>
        <begin position="14"/>
        <end position="270"/>
    </location>
</feature>
<organism evidence="9 10">
    <name type="scientific">Halorhodospira halochloris</name>
    <name type="common">Ectothiorhodospira halochloris</name>
    <dbReference type="NCBI Taxonomy" id="1052"/>
    <lineage>
        <taxon>Bacteria</taxon>
        <taxon>Pseudomonadati</taxon>
        <taxon>Pseudomonadota</taxon>
        <taxon>Gammaproteobacteria</taxon>
        <taxon>Chromatiales</taxon>
        <taxon>Ectothiorhodospiraceae</taxon>
        <taxon>Halorhodospira</taxon>
    </lineage>
</organism>
<dbReference type="GO" id="GO:0005975">
    <property type="term" value="P:carbohydrate metabolic process"/>
    <property type="evidence" value="ECO:0007669"/>
    <property type="project" value="InterPro"/>
</dbReference>
<dbReference type="InterPro" id="IPR005194">
    <property type="entry name" value="Glyco_hydro_65_C"/>
</dbReference>
<evidence type="ECO:0000313" key="9">
    <source>
        <dbReference type="EMBL" id="BAU56400.2"/>
    </source>
</evidence>
<dbReference type="InterPro" id="IPR037018">
    <property type="entry name" value="GH65_N"/>
</dbReference>
<dbReference type="GO" id="GO:0004553">
    <property type="term" value="F:hydrolase activity, hydrolyzing O-glycosyl compounds"/>
    <property type="evidence" value="ECO:0007669"/>
    <property type="project" value="TreeGrafter"/>
</dbReference>
<dbReference type="EMBL" id="AP017372">
    <property type="protein sequence ID" value="BAU56400.2"/>
    <property type="molecule type" value="Genomic_DNA"/>
</dbReference>
<evidence type="ECO:0000259" key="8">
    <source>
        <dbReference type="Pfam" id="PF03636"/>
    </source>
</evidence>
<gene>
    <name evidence="9" type="ORF">HH1059_23310</name>
</gene>
<dbReference type="Pfam" id="PF03632">
    <property type="entry name" value="Glyco_hydro_65m"/>
    <property type="match status" value="1"/>
</dbReference>
<name>A0A0X8X676_HALHR</name>
<dbReference type="PANTHER" id="PTHR11051">
    <property type="entry name" value="GLYCOSYL HYDROLASE-RELATED"/>
    <property type="match status" value="1"/>
</dbReference>
<dbReference type="Pfam" id="PF03636">
    <property type="entry name" value="Glyco_hydro_65N"/>
    <property type="match status" value="1"/>
</dbReference>
<dbReference type="PIRSF" id="PIRSF036289">
    <property type="entry name" value="Glycosyl_hydrolase_malt_phosph"/>
    <property type="match status" value="1"/>
</dbReference>
<dbReference type="SUPFAM" id="SSF74650">
    <property type="entry name" value="Galactose mutarotase-like"/>
    <property type="match status" value="1"/>
</dbReference>
<evidence type="ECO:0000256" key="2">
    <source>
        <dbReference type="ARBA" id="ARBA00022676"/>
    </source>
</evidence>
<keyword evidence="10" id="KW-1185">Reference proteome</keyword>
<dbReference type="InterPro" id="IPR008928">
    <property type="entry name" value="6-hairpin_glycosidase_sf"/>
</dbReference>
<proteinExistence type="inferred from homology"/>
<feature type="binding site" evidence="5">
    <location>
        <begin position="365"/>
        <end position="366"/>
    </location>
    <ligand>
        <name>substrate</name>
    </ligand>
</feature>
<dbReference type="RefSeq" id="WP_231901952.1">
    <property type="nucleotide sequence ID" value="NZ_AP017372.2"/>
</dbReference>
<evidence type="ECO:0000259" key="7">
    <source>
        <dbReference type="Pfam" id="PF03633"/>
    </source>
</evidence>
<accession>A0A0X8X676</accession>
<dbReference type="SUPFAM" id="SSF48208">
    <property type="entry name" value="Six-hairpin glycosidases"/>
    <property type="match status" value="1"/>
</dbReference>
<dbReference type="KEGG" id="hhk:HH1059_23310"/>
<evidence type="ECO:0000256" key="5">
    <source>
        <dbReference type="PIRSR" id="PIRSR036289-51"/>
    </source>
</evidence>
<evidence type="ECO:0000256" key="1">
    <source>
        <dbReference type="ARBA" id="ARBA00006768"/>
    </source>
</evidence>
<dbReference type="InterPro" id="IPR011013">
    <property type="entry name" value="Gal_mutarotase_sf_dom"/>
</dbReference>
<sequence length="809" mass="93256">MMLLPKTLGWQMEYDGWNPEQQQHREALCTLGNGRFATRGAFEGASAGDTHYPGSYMAGGFNRATSVVSGRNVENEDLVNLPNWLCLNFKPADGDWLDFDQVEWLEYKQVLDIRHGTLTYRLWFRDPAGRETRLTSQRLVHMGDSHLAALHWQFEPLNWSGKLVIRSGIDGGVENLGVARYRQLETKHLEVLEARESATDSVTLRSMTNQSRLDMAHAARTRVYRGGELASGVERQLVEENGFIGHDIELECQQGEILEVEKIAAFYTGRDRAICEPALDAEWAVQRVEGFQKLLECQRQAWERYWHWWDIELEADTNGVLEQQLVLRLHIFHLLQTTSLHTIDLDVGVPARGLHGEAYRGHIFWDELFILPLLNLHMPEITRSLLMYRYRRLPEARWGARELGLRGAMYPWQSGSNGREESQFLHLNPKSGRWLPDTTYKQRHVNAAIVHNTWRYYEVTGDSEFLGFAGAEMILSIAQFWSSLAQFNPTKQRYEICGVVGPDEFHTRYPDREEAGLDNNAYTNVMAVWCLLTAQQALDALSPTLRSDLLEYLGIDEAELQRWDDISRKMFVPFHDDGIISQYEGYEQLEELDWAGYRERYGDIHRLDRILEAEGEDVNRYKASKQADVLMLFYLFSAEKLEELFNRLGYNFAPEMIRRNIEYYEARTSHGSTLSNIVHSWVLARSDRQRSWDLFDNALMSDVADVQGGTTKEGIHLGAMAGTVDLVLRGYTGLELRDGVLWLNPLLPQGLKQTQHKVHYRGHWLTILVNHTRLVVSLEEGLCPPITIGYRDKLYTLEQGQSLELSYYE</sequence>
<dbReference type="Pfam" id="PF03633">
    <property type="entry name" value="Glyco_hydro_65C"/>
    <property type="match status" value="1"/>
</dbReference>